<dbReference type="RefSeq" id="WP_245695249.1">
    <property type="nucleotide sequence ID" value="NZ_FNJI01000048.1"/>
</dbReference>
<dbReference type="AlphaFoldDB" id="A0A1H0VFQ6"/>
<dbReference type="Gene3D" id="3.30.1930.10">
    <property type="entry name" value="capsid protein of prophage domain"/>
    <property type="match status" value="1"/>
</dbReference>
<proteinExistence type="predicted"/>
<dbReference type="Gene3D" id="3.15.30.10">
    <property type="entry name" value="putative capsid protein of prophage domain like"/>
    <property type="match status" value="1"/>
</dbReference>
<dbReference type="InterPro" id="IPR005564">
    <property type="entry name" value="Major_capsid_GpE"/>
</dbReference>
<dbReference type="EMBL" id="FNJI01000048">
    <property type="protein sequence ID" value="SDP77045.1"/>
    <property type="molecule type" value="Genomic_DNA"/>
</dbReference>
<accession>A0A1H0VFQ6</accession>
<evidence type="ECO:0000313" key="1">
    <source>
        <dbReference type="EMBL" id="SDP77045.1"/>
    </source>
</evidence>
<sequence length="340" mass="37623">MTITIDAFKWRSMTAAINQLPKTPRLLQDMVFRTRNTNPTETIDVDIIKGGRKILPFVRNDAAGTIIEKLTGEMRSVKAPRLRPKKPFTATELLTQRGPGKIVYANGGDVTAERNRKIGQELADLKNRVDTTIEFMCAQALQGSYSVSNDGYNFSIDFQMPSAHKPVLGSGSGWNESGGNIMDDIDTWATLIRNATGLAPDIALCGSAVVKALRDNAEVRELLDNRRTNAGTFTWKASNDYIGNLNGIDLYRYGMEYQDLAGADQNFLDANKFVLISTQARFSVEFALILDLDAGAAIQGEYFSKSWLEKDPSVLFMLAESRPLPVPWQPEAIVYADVIV</sequence>
<keyword evidence="3" id="KW-1185">Reference proteome</keyword>
<dbReference type="STRING" id="91360.SAMN05660330_04031"/>
<name>A0A1H0VFQ6_9BACT</name>
<dbReference type="Proteomes" id="UP000199073">
    <property type="component" value="Unassembled WGS sequence"/>
</dbReference>
<protein>
    <submittedName>
        <fullName evidence="1">Phage major capsid protein E</fullName>
    </submittedName>
</protein>
<dbReference type="EMBL" id="FNJI01000051">
    <property type="protein sequence ID" value="SDP78113.1"/>
    <property type="molecule type" value="Genomic_DNA"/>
</dbReference>
<organism evidence="1 3">
    <name type="scientific">Desulforhopalus singaporensis</name>
    <dbReference type="NCBI Taxonomy" id="91360"/>
    <lineage>
        <taxon>Bacteria</taxon>
        <taxon>Pseudomonadati</taxon>
        <taxon>Thermodesulfobacteriota</taxon>
        <taxon>Desulfobulbia</taxon>
        <taxon>Desulfobulbales</taxon>
        <taxon>Desulfocapsaceae</taxon>
        <taxon>Desulforhopalus</taxon>
    </lineage>
</organism>
<dbReference type="Pfam" id="PF03864">
    <property type="entry name" value="Phage_cap_E"/>
    <property type="match status" value="1"/>
</dbReference>
<reference evidence="1 3" key="1">
    <citation type="submission" date="2016-10" db="EMBL/GenBank/DDBJ databases">
        <authorList>
            <person name="de Groot N.N."/>
        </authorList>
    </citation>
    <scope>NUCLEOTIDE SEQUENCE [LARGE SCALE GENOMIC DNA]</scope>
    <source>
        <strain evidence="1 3">DSM 12130</strain>
    </source>
</reference>
<evidence type="ECO:0000313" key="3">
    <source>
        <dbReference type="Proteomes" id="UP000199073"/>
    </source>
</evidence>
<gene>
    <name evidence="1" type="ORF">SAMN05660330_04031</name>
    <name evidence="2" type="ORF">SAMN05660330_04086</name>
</gene>
<evidence type="ECO:0000313" key="2">
    <source>
        <dbReference type="EMBL" id="SDP78113.1"/>
    </source>
</evidence>